<protein>
    <recommendedName>
        <fullName evidence="3">Ricin B lectin domain-containing protein</fullName>
    </recommendedName>
</protein>
<evidence type="ECO:0000313" key="1">
    <source>
        <dbReference type="EMBL" id="MFC5828794.1"/>
    </source>
</evidence>
<comment type="caution">
    <text evidence="1">The sequence shown here is derived from an EMBL/GenBank/DDBJ whole genome shotgun (WGS) entry which is preliminary data.</text>
</comment>
<evidence type="ECO:0008006" key="3">
    <source>
        <dbReference type="Google" id="ProtNLM"/>
    </source>
</evidence>
<keyword evidence="2" id="KW-1185">Reference proteome</keyword>
<gene>
    <name evidence="1" type="ORF">ACFPZ3_33420</name>
</gene>
<dbReference type="CDD" id="cd23714">
    <property type="entry name" value="beta-trefoil_Ricin_MtaL"/>
    <property type="match status" value="1"/>
</dbReference>
<sequence>MSPLITVSHSSLQKVTDCFGAEKAVSCSAVDQSRKEDVLSKTRQGRSARGLIRTALMTALLLGSCAMSGPAAAATANSPQAPAIKPGTYRIINMAAYTSMRAYAPREQALVVGTDPNPGSFELWKIERFENGYTIQNVGIHATTFSSYAAPAWRGERASIATFGEPFPWSIEPAGEDTYIIKMPDRDLLWEAEPPAFPLGDVRLHTDDGSDNQRWSLLPDTG</sequence>
<dbReference type="SUPFAM" id="SSF50370">
    <property type="entry name" value="Ricin B-like lectins"/>
    <property type="match status" value="1"/>
</dbReference>
<dbReference type="Proteomes" id="UP001596058">
    <property type="component" value="Unassembled WGS sequence"/>
</dbReference>
<reference evidence="2" key="1">
    <citation type="journal article" date="2019" name="Int. J. Syst. Evol. Microbiol.">
        <title>The Global Catalogue of Microorganisms (GCM) 10K type strain sequencing project: providing services to taxonomists for standard genome sequencing and annotation.</title>
        <authorList>
            <consortium name="The Broad Institute Genomics Platform"/>
            <consortium name="The Broad Institute Genome Sequencing Center for Infectious Disease"/>
            <person name="Wu L."/>
            <person name="Ma J."/>
        </authorList>
    </citation>
    <scope>NUCLEOTIDE SEQUENCE [LARGE SCALE GENOMIC DNA]</scope>
    <source>
        <strain evidence="2">CCUG 53903</strain>
    </source>
</reference>
<proteinExistence type="predicted"/>
<dbReference type="RefSeq" id="WP_379518293.1">
    <property type="nucleotide sequence ID" value="NZ_JBHSPA010000041.1"/>
</dbReference>
<evidence type="ECO:0000313" key="2">
    <source>
        <dbReference type="Proteomes" id="UP001596058"/>
    </source>
</evidence>
<dbReference type="InterPro" id="IPR035992">
    <property type="entry name" value="Ricin_B-like_lectins"/>
</dbReference>
<accession>A0ABW1CUV5</accession>
<name>A0ABW1CUV5_9ACTN</name>
<dbReference type="Gene3D" id="2.80.10.50">
    <property type="match status" value="1"/>
</dbReference>
<organism evidence="1 2">
    <name type="scientific">Nonomuraea insulae</name>
    <dbReference type="NCBI Taxonomy" id="1616787"/>
    <lineage>
        <taxon>Bacteria</taxon>
        <taxon>Bacillati</taxon>
        <taxon>Actinomycetota</taxon>
        <taxon>Actinomycetes</taxon>
        <taxon>Streptosporangiales</taxon>
        <taxon>Streptosporangiaceae</taxon>
        <taxon>Nonomuraea</taxon>
    </lineage>
</organism>
<dbReference type="EMBL" id="JBHSPA010000041">
    <property type="protein sequence ID" value="MFC5828794.1"/>
    <property type="molecule type" value="Genomic_DNA"/>
</dbReference>